<proteinExistence type="predicted"/>
<gene>
    <name evidence="1" type="ORF">H3H32_36640</name>
</gene>
<sequence length="320" mass="33616">MSAAAVLAPLAAEVAGQAAVDGLIAQKWKDCGQAIALDLMVQAIVLSALHSSQSPSEWGHEISLPNALVSCGTSFLDNCGDACQVIANGAAGVADDLVKQIGEGKELGDLDYLRAINKGTIQAAIGLAAGKSVGWLVTSISKLLTANQTLSKEYTTEEVLSLLTERSAIYNSGTLYSEFFDGQALVFLDDKVTQVGTGYLENGFIKLEINVKIGDEGAKVAKGSDVFNLILSRITEDSGPEAIKGVSGTWFSGLGDNLDTFNNLILTKVNVGVMTIEEAALNTFTGKMASRNGYSKVLSVDGAKNVDGTYKYVTSVKFVK</sequence>
<reference evidence="1 2" key="1">
    <citation type="submission" date="2020-07" db="EMBL/GenBank/DDBJ databases">
        <title>Spirosoma foliorum sp. nov., isolated from the leaves on the Nejang mountain Korea, Republic of.</title>
        <authorList>
            <person name="Ho H."/>
            <person name="Lee Y.-J."/>
            <person name="Nurcahyanto D.-A."/>
            <person name="Kim S.-G."/>
        </authorList>
    </citation>
    <scope>NUCLEOTIDE SEQUENCE [LARGE SCALE GENOMIC DNA]</scope>
    <source>
        <strain evidence="1 2">PL0136</strain>
    </source>
</reference>
<organism evidence="1 2">
    <name type="scientific">Spirosoma foliorum</name>
    <dbReference type="NCBI Taxonomy" id="2710596"/>
    <lineage>
        <taxon>Bacteria</taxon>
        <taxon>Pseudomonadati</taxon>
        <taxon>Bacteroidota</taxon>
        <taxon>Cytophagia</taxon>
        <taxon>Cytophagales</taxon>
        <taxon>Cytophagaceae</taxon>
        <taxon>Spirosoma</taxon>
    </lineage>
</organism>
<accession>A0A7G5GWT1</accession>
<protein>
    <submittedName>
        <fullName evidence="1">Uncharacterized protein</fullName>
    </submittedName>
</protein>
<dbReference type="Proteomes" id="UP000515369">
    <property type="component" value="Chromosome"/>
</dbReference>
<dbReference type="AlphaFoldDB" id="A0A7G5GWT1"/>
<name>A0A7G5GWT1_9BACT</name>
<dbReference type="EMBL" id="CP059732">
    <property type="protein sequence ID" value="QMW03323.1"/>
    <property type="molecule type" value="Genomic_DNA"/>
</dbReference>
<keyword evidence="2" id="KW-1185">Reference proteome</keyword>
<dbReference type="RefSeq" id="WP_182460610.1">
    <property type="nucleotide sequence ID" value="NZ_CP059732.1"/>
</dbReference>
<evidence type="ECO:0000313" key="1">
    <source>
        <dbReference type="EMBL" id="QMW03323.1"/>
    </source>
</evidence>
<evidence type="ECO:0000313" key="2">
    <source>
        <dbReference type="Proteomes" id="UP000515369"/>
    </source>
</evidence>
<dbReference type="KEGG" id="sfol:H3H32_36640"/>